<evidence type="ECO:0000313" key="2">
    <source>
        <dbReference type="Proteomes" id="UP001430953"/>
    </source>
</evidence>
<comment type="caution">
    <text evidence="1">The sequence shown here is derived from an EMBL/GenBank/DDBJ whole genome shotgun (WGS) entry which is preliminary data.</text>
</comment>
<gene>
    <name evidence="1" type="ORF">PUN28_012188</name>
</gene>
<organism evidence="1 2">
    <name type="scientific">Cardiocondyla obscurior</name>
    <dbReference type="NCBI Taxonomy" id="286306"/>
    <lineage>
        <taxon>Eukaryota</taxon>
        <taxon>Metazoa</taxon>
        <taxon>Ecdysozoa</taxon>
        <taxon>Arthropoda</taxon>
        <taxon>Hexapoda</taxon>
        <taxon>Insecta</taxon>
        <taxon>Pterygota</taxon>
        <taxon>Neoptera</taxon>
        <taxon>Endopterygota</taxon>
        <taxon>Hymenoptera</taxon>
        <taxon>Apocrita</taxon>
        <taxon>Aculeata</taxon>
        <taxon>Formicoidea</taxon>
        <taxon>Formicidae</taxon>
        <taxon>Myrmicinae</taxon>
        <taxon>Cardiocondyla</taxon>
    </lineage>
</organism>
<reference evidence="1 2" key="1">
    <citation type="submission" date="2023-03" db="EMBL/GenBank/DDBJ databases">
        <title>High recombination rates correlate with genetic variation in Cardiocondyla obscurior ants.</title>
        <authorList>
            <person name="Errbii M."/>
        </authorList>
    </citation>
    <scope>NUCLEOTIDE SEQUENCE [LARGE SCALE GENOMIC DNA]</scope>
    <source>
        <strain evidence="1">Alpha-2009</strain>
        <tissue evidence="1">Whole body</tissue>
    </source>
</reference>
<keyword evidence="2" id="KW-1185">Reference proteome</keyword>
<accession>A0AAW2FDV4</accession>
<dbReference type="EMBL" id="JADYXP020000012">
    <property type="protein sequence ID" value="KAL0112739.1"/>
    <property type="molecule type" value="Genomic_DNA"/>
</dbReference>
<name>A0AAW2FDV4_9HYME</name>
<proteinExistence type="predicted"/>
<dbReference type="Proteomes" id="UP001430953">
    <property type="component" value="Unassembled WGS sequence"/>
</dbReference>
<evidence type="ECO:0000313" key="1">
    <source>
        <dbReference type="EMBL" id="KAL0112739.1"/>
    </source>
</evidence>
<dbReference type="AlphaFoldDB" id="A0AAW2FDV4"/>
<protein>
    <submittedName>
        <fullName evidence="1">Uncharacterized protein</fullName>
    </submittedName>
</protein>
<sequence length="77" mass="8911">MAFAKLLVLSTVLGGGIGYILFQFTAANESELIKNLPPYSSKPQNCFKRYRTSENLMNQEKRNNNFQEFMNRNDTEK</sequence>